<dbReference type="SUPFAM" id="SSF51569">
    <property type="entry name" value="Aldolase"/>
    <property type="match status" value="1"/>
</dbReference>
<evidence type="ECO:0000313" key="1">
    <source>
        <dbReference type="EMBL" id="SVC63467.1"/>
    </source>
</evidence>
<dbReference type="PANTHER" id="PTHR43778">
    <property type="entry name" value="PYRUVATE CARBOXYLASE"/>
    <property type="match status" value="1"/>
</dbReference>
<dbReference type="GO" id="GO:0004736">
    <property type="term" value="F:pyruvate carboxylase activity"/>
    <property type="evidence" value="ECO:0007669"/>
    <property type="project" value="TreeGrafter"/>
</dbReference>
<dbReference type="Gene3D" id="3.20.20.70">
    <property type="entry name" value="Aldolase class I"/>
    <property type="match status" value="1"/>
</dbReference>
<organism evidence="1">
    <name type="scientific">marine metagenome</name>
    <dbReference type="NCBI Taxonomy" id="408172"/>
    <lineage>
        <taxon>unclassified sequences</taxon>
        <taxon>metagenomes</taxon>
        <taxon>ecological metagenomes</taxon>
    </lineage>
</organism>
<dbReference type="EMBL" id="UINC01102110">
    <property type="protein sequence ID" value="SVC63467.1"/>
    <property type="molecule type" value="Genomic_DNA"/>
</dbReference>
<sequence>MLLRGQNLVGYRNYPDDVVKAFVHHAADVGIDVFRVFDALNDERNFEAAARAIKDAGKHFQACICYSVTEPRMGGPVYN</sequence>
<dbReference type="InterPro" id="IPR013785">
    <property type="entry name" value="Aldolase_TIM"/>
</dbReference>
<evidence type="ECO:0008006" key="2">
    <source>
        <dbReference type="Google" id="ProtNLM"/>
    </source>
</evidence>
<accession>A0A382NSW6</accession>
<gene>
    <name evidence="1" type="ORF">METZ01_LOCUS316321</name>
</gene>
<dbReference type="AlphaFoldDB" id="A0A382NSW6"/>
<dbReference type="InterPro" id="IPR055268">
    <property type="entry name" value="PCB-like"/>
</dbReference>
<proteinExistence type="predicted"/>
<dbReference type="PANTHER" id="PTHR43778:SF2">
    <property type="entry name" value="PYRUVATE CARBOXYLASE, MITOCHONDRIAL"/>
    <property type="match status" value="1"/>
</dbReference>
<dbReference type="GO" id="GO:0005737">
    <property type="term" value="C:cytoplasm"/>
    <property type="evidence" value="ECO:0007669"/>
    <property type="project" value="TreeGrafter"/>
</dbReference>
<name>A0A382NSW6_9ZZZZ</name>
<reference evidence="1" key="1">
    <citation type="submission" date="2018-05" db="EMBL/GenBank/DDBJ databases">
        <authorList>
            <person name="Lanie J.A."/>
            <person name="Ng W.-L."/>
            <person name="Kazmierczak K.M."/>
            <person name="Andrzejewski T.M."/>
            <person name="Davidsen T.M."/>
            <person name="Wayne K.J."/>
            <person name="Tettelin H."/>
            <person name="Glass J.I."/>
            <person name="Rusch D."/>
            <person name="Podicherti R."/>
            <person name="Tsui H.-C.T."/>
            <person name="Winkler M.E."/>
        </authorList>
    </citation>
    <scope>NUCLEOTIDE SEQUENCE</scope>
</reference>
<dbReference type="GO" id="GO:0006094">
    <property type="term" value="P:gluconeogenesis"/>
    <property type="evidence" value="ECO:0007669"/>
    <property type="project" value="TreeGrafter"/>
</dbReference>
<feature type="non-terminal residue" evidence="1">
    <location>
        <position position="79"/>
    </location>
</feature>
<protein>
    <recommendedName>
        <fullName evidence="2">Pyruvate carboxyltransferase domain-containing protein</fullName>
    </recommendedName>
</protein>